<dbReference type="EMBL" id="JAUYVO010000007">
    <property type="protein sequence ID" value="MDP2523149.1"/>
    <property type="molecule type" value="Genomic_DNA"/>
</dbReference>
<dbReference type="Proteomes" id="UP001169862">
    <property type="component" value="Unassembled WGS sequence"/>
</dbReference>
<proteinExistence type="predicted"/>
<evidence type="ECO:0000313" key="3">
    <source>
        <dbReference type="Proteomes" id="UP001169862"/>
    </source>
</evidence>
<protein>
    <submittedName>
        <fullName evidence="1">Mobilization protein MobD</fullName>
    </submittedName>
</protein>
<gene>
    <name evidence="1" type="ORF">Q4490_11895</name>
    <name evidence="2" type="ORF">Q8W30_11260</name>
</gene>
<sequence>MSIIHLVGGEKGGVGKSVVSRLLSQYFLDQSLPFTALDADQSHSTLTRSYSDYTNAVNLDQFESADQIMEKAIENDQQVLIDLPAQSERFLERWMEENGVLEMCDETGVTLVFWYVVDDGRDSTLLLDQFLTKYQNRMTCIVVKNQGRGSDFSHLDQLAGASYDNVMMIDLPALHSPTMRKIDKQSFSFWAAAHVKEGEGHLGMMERQRVRVWQNKAYSAFKHVFDQLPDTYVE</sequence>
<name>A0AAW7XJM4_9GAMM</name>
<dbReference type="Proteomes" id="UP001177341">
    <property type="component" value="Unassembled WGS sequence"/>
</dbReference>
<organism evidence="1 3">
    <name type="scientific">Neptunomonas phycophila</name>
    <dbReference type="NCBI Taxonomy" id="1572645"/>
    <lineage>
        <taxon>Bacteria</taxon>
        <taxon>Pseudomonadati</taxon>
        <taxon>Pseudomonadota</taxon>
        <taxon>Gammaproteobacteria</taxon>
        <taxon>Oceanospirillales</taxon>
        <taxon>Oceanospirillaceae</taxon>
        <taxon>Neptunomonas</taxon>
    </lineage>
</organism>
<reference evidence="1" key="1">
    <citation type="submission" date="2023-07" db="EMBL/GenBank/DDBJ databases">
        <title>Genome content predicts the carbon catabolic preferences of heterotrophic bacteria.</title>
        <authorList>
            <person name="Gralka M."/>
        </authorList>
    </citation>
    <scope>NUCLEOTIDE SEQUENCE</scope>
    <source>
        <strain evidence="2">5G01</strain>
        <strain evidence="1">I2M16</strain>
    </source>
</reference>
<keyword evidence="4" id="KW-1185">Reference proteome</keyword>
<accession>A0AAW7XJM4</accession>
<evidence type="ECO:0000313" key="1">
    <source>
        <dbReference type="EMBL" id="MDO6454265.1"/>
    </source>
</evidence>
<dbReference type="AlphaFoldDB" id="A0AAW7XJM4"/>
<dbReference type="SUPFAM" id="SSF52540">
    <property type="entry name" value="P-loop containing nucleoside triphosphate hydrolases"/>
    <property type="match status" value="1"/>
</dbReference>
<evidence type="ECO:0000313" key="4">
    <source>
        <dbReference type="Proteomes" id="UP001177341"/>
    </source>
</evidence>
<dbReference type="EMBL" id="JAUOPG010000007">
    <property type="protein sequence ID" value="MDO6454265.1"/>
    <property type="molecule type" value="Genomic_DNA"/>
</dbReference>
<dbReference type="RefSeq" id="WP_075173819.1">
    <property type="nucleotide sequence ID" value="NZ_CAXHZV010000007.1"/>
</dbReference>
<dbReference type="GeneID" id="89457269"/>
<dbReference type="Gene3D" id="3.40.50.300">
    <property type="entry name" value="P-loop containing nucleotide triphosphate hydrolases"/>
    <property type="match status" value="1"/>
</dbReference>
<dbReference type="InterPro" id="IPR027417">
    <property type="entry name" value="P-loop_NTPase"/>
</dbReference>
<evidence type="ECO:0000313" key="2">
    <source>
        <dbReference type="EMBL" id="MDP2523149.1"/>
    </source>
</evidence>
<comment type="caution">
    <text evidence="1">The sequence shown here is derived from an EMBL/GenBank/DDBJ whole genome shotgun (WGS) entry which is preliminary data.</text>
</comment>